<dbReference type="Proteomes" id="UP001623348">
    <property type="component" value="Unassembled WGS sequence"/>
</dbReference>
<dbReference type="AlphaFoldDB" id="A0ABC9X4X1"/>
<protein>
    <submittedName>
        <fullName evidence="1">Uncharacterized protein</fullName>
    </submittedName>
</protein>
<accession>A0ABC9X4X1</accession>
<keyword evidence="2" id="KW-1185">Reference proteome</keyword>
<dbReference type="EMBL" id="BAAFJT010000008">
    <property type="protein sequence ID" value="GAB0192730.1"/>
    <property type="molecule type" value="Genomic_DNA"/>
</dbReference>
<evidence type="ECO:0000313" key="1">
    <source>
        <dbReference type="EMBL" id="GAB0192730.1"/>
    </source>
</evidence>
<reference evidence="1 2" key="1">
    <citation type="submission" date="2024-06" db="EMBL/GenBank/DDBJ databases">
        <title>The draft genome of Grus japonensis, version 3.</title>
        <authorList>
            <person name="Nabeshima K."/>
            <person name="Suzuki S."/>
            <person name="Onuma M."/>
        </authorList>
    </citation>
    <scope>NUCLEOTIDE SEQUENCE [LARGE SCALE GENOMIC DNA]</scope>
    <source>
        <strain evidence="1 2">451A</strain>
    </source>
</reference>
<organism evidence="1 2">
    <name type="scientific">Grus japonensis</name>
    <name type="common">Japanese crane</name>
    <name type="synonym">Red-crowned crane</name>
    <dbReference type="NCBI Taxonomy" id="30415"/>
    <lineage>
        <taxon>Eukaryota</taxon>
        <taxon>Metazoa</taxon>
        <taxon>Chordata</taxon>
        <taxon>Craniata</taxon>
        <taxon>Vertebrata</taxon>
        <taxon>Euteleostomi</taxon>
        <taxon>Archelosauria</taxon>
        <taxon>Archosauria</taxon>
        <taxon>Dinosauria</taxon>
        <taxon>Saurischia</taxon>
        <taxon>Theropoda</taxon>
        <taxon>Coelurosauria</taxon>
        <taxon>Aves</taxon>
        <taxon>Neognathae</taxon>
        <taxon>Neoaves</taxon>
        <taxon>Gruiformes</taxon>
        <taxon>Gruidae</taxon>
        <taxon>Grus</taxon>
    </lineage>
</organism>
<gene>
    <name evidence="1" type="ORF">GRJ2_001738300</name>
</gene>
<sequence length="132" mass="14225">MRYQVMMVPDVSTTLFPLSWLQNGSATECGDLMLLHKDLSCTLGGLAGEASPGEKRVHTLGDEAISCARLPWTEDTCASSVRSFHLLLIATSKNLSVGELLDTLTDASYLERTVLSVTSLGDEATLNSCMKN</sequence>
<evidence type="ECO:0000313" key="2">
    <source>
        <dbReference type="Proteomes" id="UP001623348"/>
    </source>
</evidence>
<name>A0ABC9X4X1_GRUJA</name>
<proteinExistence type="predicted"/>
<comment type="caution">
    <text evidence="1">The sequence shown here is derived from an EMBL/GenBank/DDBJ whole genome shotgun (WGS) entry which is preliminary data.</text>
</comment>